<reference evidence="2 3" key="1">
    <citation type="journal article" date="2020" name="bioRxiv">
        <title>Whole genome comparisons of ergot fungi reveals the divergence and evolution of species within the genus Claviceps are the result of varying mechanisms driving genome evolution and host range expansion.</title>
        <authorList>
            <person name="Wyka S.A."/>
            <person name="Mondo S.J."/>
            <person name="Liu M."/>
            <person name="Dettman J."/>
            <person name="Nalam V."/>
            <person name="Broders K.D."/>
        </authorList>
    </citation>
    <scope>NUCLEOTIDE SEQUENCE [LARGE SCALE GENOMIC DNA]</scope>
    <source>
        <strain evidence="2 3">LM576</strain>
    </source>
</reference>
<dbReference type="InterPro" id="IPR022698">
    <property type="entry name" value="OrsD"/>
</dbReference>
<dbReference type="Proteomes" id="UP000732380">
    <property type="component" value="Unassembled WGS sequence"/>
</dbReference>
<comment type="caution">
    <text evidence="2">The sequence shown here is derived from an EMBL/GenBank/DDBJ whole genome shotgun (WGS) entry which is preliminary data.</text>
</comment>
<evidence type="ECO:0000313" key="3">
    <source>
        <dbReference type="Proteomes" id="UP000732380"/>
    </source>
</evidence>
<protein>
    <submittedName>
        <fullName evidence="2">Uncharacterized protein</fullName>
    </submittedName>
</protein>
<evidence type="ECO:0000256" key="1">
    <source>
        <dbReference type="SAM" id="MobiDB-lite"/>
    </source>
</evidence>
<dbReference type="AlphaFoldDB" id="A0A9P7TQM7"/>
<keyword evidence="3" id="KW-1185">Reference proteome</keyword>
<evidence type="ECO:0000313" key="2">
    <source>
        <dbReference type="EMBL" id="KAG6108651.1"/>
    </source>
</evidence>
<sequence length="548" mass="63088">MEATLSPQQSHEVAAMDNFQYLHKHELVICKEHGYAVQNLDRHMASYHNYSLSIRKAISRQFHGLPRTAPEDAPLPSASYGRPIDPIEGLAPPREGFMCFEEDCGWISSHRATIARHCRTHGWRSTPDDREYWTDIWVQSFSLTPGKQRWFPVYVDEGSLPPDERRSAEIQAILDEVKLKYAVYQAKIEREEDERNARMYPMLNTPLTDLEITLIYQSCWLERTGWVLHLWGSNLAHLAHAARLPSKDEPELEVIAAAIEDLIEDCVKGLASLPLDIRRWLRSDHPTIMHPRPMGRLTNRIVHYKYANIWKRLICYSLRVAQSEESHGAESPSPFVKKEEEEDEAGIPIMRGDRMDDVRQPSPRRAEQKDEVKSEHSYKAESPHPLVKMEHDDAKPRIVHADKMSDARRLFPWRDGQKEQAKKLLQSVASGNDSIRSALLNYSQTFIFQSVYDDLLDSPMLHAMAILGIYGEEARLKEGHECSFMVAGLLYCSRVIASEMLLPSKDREQQGDAEHEVFLQKRKETMPDGSMSVFSNMINLLFFARLDE</sequence>
<organism evidence="2 3">
    <name type="scientific">Claviceps humidiphila</name>
    <dbReference type="NCBI Taxonomy" id="1294629"/>
    <lineage>
        <taxon>Eukaryota</taxon>
        <taxon>Fungi</taxon>
        <taxon>Dikarya</taxon>
        <taxon>Ascomycota</taxon>
        <taxon>Pezizomycotina</taxon>
        <taxon>Sordariomycetes</taxon>
        <taxon>Hypocreomycetidae</taxon>
        <taxon>Hypocreales</taxon>
        <taxon>Clavicipitaceae</taxon>
        <taxon>Claviceps</taxon>
    </lineage>
</organism>
<name>A0A9P7TQM7_9HYPO</name>
<feature type="compositionally biased region" description="Basic and acidic residues" evidence="1">
    <location>
        <begin position="351"/>
        <end position="383"/>
    </location>
</feature>
<proteinExistence type="predicted"/>
<accession>A0A9P7TQM7</accession>
<feature type="region of interest" description="Disordered" evidence="1">
    <location>
        <begin position="326"/>
        <end position="383"/>
    </location>
</feature>
<dbReference type="EMBL" id="SRQM01000548">
    <property type="protein sequence ID" value="KAG6108651.1"/>
    <property type="molecule type" value="Genomic_DNA"/>
</dbReference>
<gene>
    <name evidence="2" type="ORF">E4U13_006338</name>
</gene>
<dbReference type="Pfam" id="PF12013">
    <property type="entry name" value="OrsD"/>
    <property type="match status" value="1"/>
</dbReference>